<keyword evidence="2" id="KW-0732">Signal</keyword>
<evidence type="ECO:0000256" key="3">
    <source>
        <dbReference type="ARBA" id="ARBA00023136"/>
    </source>
</evidence>
<dbReference type="Gene3D" id="3.40.50.1240">
    <property type="entry name" value="Phosphoglycerate mutase-like"/>
    <property type="match status" value="1"/>
</dbReference>
<dbReference type="GO" id="GO:0003993">
    <property type="term" value="F:acid phosphatase activity"/>
    <property type="evidence" value="ECO:0007669"/>
    <property type="project" value="TreeGrafter"/>
</dbReference>
<comment type="caution">
    <text evidence="5">The sequence shown here is derived from an EMBL/GenBank/DDBJ whole genome shotgun (WGS) entry which is preliminary data.</text>
</comment>
<organism evidence="5 6">
    <name type="scientific">Arabis nemorensis</name>
    <dbReference type="NCBI Taxonomy" id="586526"/>
    <lineage>
        <taxon>Eukaryota</taxon>
        <taxon>Viridiplantae</taxon>
        <taxon>Streptophyta</taxon>
        <taxon>Embryophyta</taxon>
        <taxon>Tracheophyta</taxon>
        <taxon>Spermatophyta</taxon>
        <taxon>Magnoliopsida</taxon>
        <taxon>eudicotyledons</taxon>
        <taxon>Gunneridae</taxon>
        <taxon>Pentapetalae</taxon>
        <taxon>rosids</taxon>
        <taxon>malvids</taxon>
        <taxon>Brassicales</taxon>
        <taxon>Brassicaceae</taxon>
        <taxon>Arabideae</taxon>
        <taxon>Arabis</taxon>
    </lineage>
</organism>
<accession>A0A565AP00</accession>
<dbReference type="PANTHER" id="PTHR20963:SF8">
    <property type="entry name" value="MULTIPLE INOSITOL POLYPHOSPHATE PHOSPHATASE 1"/>
    <property type="match status" value="1"/>
</dbReference>
<evidence type="ECO:0000256" key="1">
    <source>
        <dbReference type="ARBA" id="ARBA00004370"/>
    </source>
</evidence>
<evidence type="ECO:0000256" key="4">
    <source>
        <dbReference type="SAM" id="MobiDB-lite"/>
    </source>
</evidence>
<keyword evidence="3" id="KW-0472">Membrane</keyword>
<evidence type="ECO:0000256" key="2">
    <source>
        <dbReference type="ARBA" id="ARBA00022729"/>
    </source>
</evidence>
<dbReference type="EMBL" id="CABITT030000001">
    <property type="protein sequence ID" value="VVA90732.1"/>
    <property type="molecule type" value="Genomic_DNA"/>
</dbReference>
<gene>
    <name evidence="5" type="ORF">ANE_LOCUS1177</name>
</gene>
<dbReference type="GO" id="GO:0016020">
    <property type="term" value="C:membrane"/>
    <property type="evidence" value="ECO:0007669"/>
    <property type="project" value="UniProtKB-SubCell"/>
</dbReference>
<evidence type="ECO:0000313" key="5">
    <source>
        <dbReference type="EMBL" id="VVA90732.1"/>
    </source>
</evidence>
<evidence type="ECO:0000313" key="6">
    <source>
        <dbReference type="Proteomes" id="UP000489600"/>
    </source>
</evidence>
<dbReference type="InterPro" id="IPR029033">
    <property type="entry name" value="His_PPase_superfam"/>
</dbReference>
<proteinExistence type="predicted"/>
<comment type="subcellular location">
    <subcellularLocation>
        <location evidence="1">Membrane</location>
    </subcellularLocation>
</comment>
<dbReference type="GO" id="GO:0052745">
    <property type="term" value="F:inositol phosphate phosphatase activity"/>
    <property type="evidence" value="ECO:0007669"/>
    <property type="project" value="TreeGrafter"/>
</dbReference>
<protein>
    <submittedName>
        <fullName evidence="5">Uncharacterized protein</fullName>
    </submittedName>
</protein>
<dbReference type="Proteomes" id="UP000489600">
    <property type="component" value="Unassembled WGS sequence"/>
</dbReference>
<name>A0A565AP00_9BRAS</name>
<dbReference type="AlphaFoldDB" id="A0A565AP00"/>
<dbReference type="OrthoDB" id="1729126at2759"/>
<dbReference type="PANTHER" id="PTHR20963">
    <property type="entry name" value="MULTIPLE INOSITOL POLYPHOSPHATE PHOSPHATASE-RELATED"/>
    <property type="match status" value="1"/>
</dbReference>
<reference evidence="5" key="1">
    <citation type="submission" date="2019-07" db="EMBL/GenBank/DDBJ databases">
        <authorList>
            <person name="Dittberner H."/>
        </authorList>
    </citation>
    <scope>NUCLEOTIDE SEQUENCE [LARGE SCALE GENOMIC DNA]</scope>
</reference>
<keyword evidence="6" id="KW-1185">Reference proteome</keyword>
<sequence length="102" mass="11506">MGLFSGRGDLGLGRNRAFAVTSENRARSICLLSLSHNHLEWTEDLEVFILKGYGNSLNYKMGFPLLEVVLHSMEEEAIKAREEKLPPGSYKKKDLGLHMSKQ</sequence>
<feature type="region of interest" description="Disordered" evidence="4">
    <location>
        <begin position="82"/>
        <end position="102"/>
    </location>
</feature>
<feature type="compositionally biased region" description="Basic and acidic residues" evidence="4">
    <location>
        <begin position="82"/>
        <end position="96"/>
    </location>
</feature>